<dbReference type="PANTHER" id="PTHR31302:SF31">
    <property type="entry name" value="PHOSPHODIESTERASE YAEI"/>
    <property type="match status" value="1"/>
</dbReference>
<dbReference type="AlphaFoldDB" id="A0A4P8XWR8"/>
<dbReference type="PANTHER" id="PTHR31302">
    <property type="entry name" value="TRANSMEMBRANE PROTEIN WITH METALLOPHOSPHOESTERASE DOMAIN-RELATED"/>
    <property type="match status" value="1"/>
</dbReference>
<keyword evidence="5" id="KW-1185">Reference proteome</keyword>
<dbReference type="GO" id="GO:0046872">
    <property type="term" value="F:metal ion binding"/>
    <property type="evidence" value="ECO:0007669"/>
    <property type="project" value="UniProtKB-KW"/>
</dbReference>
<keyword evidence="2" id="KW-0378">Hydrolase</keyword>
<dbReference type="KEGG" id="ruj:E5Z56_03975"/>
<proteinExistence type="predicted"/>
<dbReference type="InterPro" id="IPR004843">
    <property type="entry name" value="Calcineurin-like_PHP"/>
</dbReference>
<evidence type="ECO:0000256" key="1">
    <source>
        <dbReference type="ARBA" id="ARBA00022723"/>
    </source>
</evidence>
<dbReference type="RefSeq" id="WP_138156631.1">
    <property type="nucleotide sequence ID" value="NZ_CP039381.1"/>
</dbReference>
<dbReference type="Gene3D" id="3.60.21.10">
    <property type="match status" value="1"/>
</dbReference>
<evidence type="ECO:0000313" key="4">
    <source>
        <dbReference type="EMBL" id="QCT06569.1"/>
    </source>
</evidence>
<dbReference type="InterPro" id="IPR029052">
    <property type="entry name" value="Metallo-depent_PP-like"/>
</dbReference>
<feature type="domain" description="Calcineurin-like phosphoesterase" evidence="3">
    <location>
        <begin position="52"/>
        <end position="225"/>
    </location>
</feature>
<dbReference type="Proteomes" id="UP000301475">
    <property type="component" value="Chromosome"/>
</dbReference>
<dbReference type="OrthoDB" id="9780884at2"/>
<dbReference type="GO" id="GO:0009245">
    <property type="term" value="P:lipid A biosynthetic process"/>
    <property type="evidence" value="ECO:0007669"/>
    <property type="project" value="TreeGrafter"/>
</dbReference>
<protein>
    <recommendedName>
        <fullName evidence="3">Calcineurin-like phosphoesterase domain-containing protein</fullName>
    </recommendedName>
</protein>
<sequence length="288" mass="32638">MKIKKHKVAFTLLCIFLAIILFTIGNIIYSNYCLTYSNYTVETNKIKGSVKMVVISDTEGGFIGKDNKRLLKKIDNANPEIVCIVGDMVEKGSDNFDSAISICKSLAKKYPTYYALGNHEVGLNDKLKSFEKTISETGITLLDNKMVDYKTRSGDKLTIAGIKDYPFFEYYAPDYNNNENKLFQSYLKQEDNSHFSILLCHKPECYTWSFKDYNIDLMISGHTHGGIIRIPFVGGVYAPEQGYFPKYTKGYYKEKNVNLIITSGLNTSRGIPRFFNPLDVAVVTIKGK</sequence>
<accession>A0A4P8XWR8</accession>
<dbReference type="Pfam" id="PF00149">
    <property type="entry name" value="Metallophos"/>
    <property type="match status" value="1"/>
</dbReference>
<dbReference type="GO" id="GO:0016020">
    <property type="term" value="C:membrane"/>
    <property type="evidence" value="ECO:0007669"/>
    <property type="project" value="GOC"/>
</dbReference>
<evidence type="ECO:0000313" key="5">
    <source>
        <dbReference type="Proteomes" id="UP000301475"/>
    </source>
</evidence>
<name>A0A4P8XWR8_9FIRM</name>
<evidence type="ECO:0000256" key="2">
    <source>
        <dbReference type="ARBA" id="ARBA00022801"/>
    </source>
</evidence>
<dbReference type="SUPFAM" id="SSF56300">
    <property type="entry name" value="Metallo-dependent phosphatases"/>
    <property type="match status" value="1"/>
</dbReference>
<dbReference type="InterPro" id="IPR051158">
    <property type="entry name" value="Metallophosphoesterase_sf"/>
</dbReference>
<dbReference type="GO" id="GO:0008758">
    <property type="term" value="F:UDP-2,3-diacylglucosamine hydrolase activity"/>
    <property type="evidence" value="ECO:0007669"/>
    <property type="project" value="TreeGrafter"/>
</dbReference>
<reference evidence="4 5" key="1">
    <citation type="submission" date="2019-04" db="EMBL/GenBank/DDBJ databases">
        <authorList>
            <person name="Embree M."/>
            <person name="Gaffney J.R."/>
        </authorList>
    </citation>
    <scope>NUCLEOTIDE SEQUENCE [LARGE SCALE GENOMIC DNA]</scope>
    <source>
        <strain evidence="4 5">JE7A12</strain>
    </source>
</reference>
<evidence type="ECO:0000259" key="3">
    <source>
        <dbReference type="Pfam" id="PF00149"/>
    </source>
</evidence>
<keyword evidence="1" id="KW-0479">Metal-binding</keyword>
<organism evidence="4 5">
    <name type="scientific">Ruminococcus bovis</name>
    <dbReference type="NCBI Taxonomy" id="2564099"/>
    <lineage>
        <taxon>Bacteria</taxon>
        <taxon>Bacillati</taxon>
        <taxon>Bacillota</taxon>
        <taxon>Clostridia</taxon>
        <taxon>Eubacteriales</taxon>
        <taxon>Oscillospiraceae</taxon>
        <taxon>Ruminococcus</taxon>
    </lineage>
</organism>
<gene>
    <name evidence="4" type="ORF">E5Z56_03975</name>
</gene>
<dbReference type="EMBL" id="CP039381">
    <property type="protein sequence ID" value="QCT06569.1"/>
    <property type="molecule type" value="Genomic_DNA"/>
</dbReference>